<gene>
    <name evidence="7" type="ORF">RMAR00112_LOCUS2143</name>
</gene>
<dbReference type="SUPFAM" id="SSF46689">
    <property type="entry name" value="Homeodomain-like"/>
    <property type="match status" value="1"/>
</dbReference>
<dbReference type="Gene3D" id="1.10.10.60">
    <property type="entry name" value="Homeodomain-like"/>
    <property type="match status" value="1"/>
</dbReference>
<evidence type="ECO:0000256" key="1">
    <source>
        <dbReference type="ARBA" id="ARBA00023015"/>
    </source>
</evidence>
<evidence type="ECO:0000256" key="2">
    <source>
        <dbReference type="ARBA" id="ARBA00023163"/>
    </source>
</evidence>
<sequence>MLCDPNAQMSTGNNNNHFQTFPMWNGGTKGTQLPGPKTEQAISQQPGGQLQQGVLYPIQPLPQSGAGGVMLGGPMSNSIGEIASASYAQPIQGGNPKPVGGQEFDGKNAGEVGVNPNAPHAQGRHLVMANQNGVGQMPSMNGMNGMVPLPFMENHIATQALVAEQQRKIEQLQKDLGAAQVEIQRLKNQAMALEKERSQKETQGEDGKKSSSRYWTQEEHERFLEGLKLYGHKEIKAISRHVRTRNATQVRTHAQKYYLRLAREKNKKANQDGGDSPDLDEQKDEKIGGEEKSARDGLAATERNSEGLGLSSMIQPSCDRPPLATGVEEVGADGDRIALPSLSVSPLEDSKMGGKGPGKRVAIHEEKHHDQEKQVYSGIANLPRPKSTSSVTDLLDRAPDQMGRLPSRALEKQPLTLAGVMDRDTTENGQLGSASKRPRYGSLISVPDGVSLLPQSGLNSASREHVPSLAGLPRPDSSSTLGLLSGGADGDRPTYSFGQYQDGEDGRPDSSEGAGLGRSGFRRTGSILNLITKPSSGMLTEVPSTDRLLEFGMRESLSFSQLPNMHVDEFDGLDAKDTALNLP</sequence>
<evidence type="ECO:0000256" key="4">
    <source>
        <dbReference type="SAM" id="MobiDB-lite"/>
    </source>
</evidence>
<evidence type="ECO:0000259" key="5">
    <source>
        <dbReference type="PROSITE" id="PS51293"/>
    </source>
</evidence>
<evidence type="ECO:0008006" key="8">
    <source>
        <dbReference type="Google" id="ProtNLM"/>
    </source>
</evidence>
<proteinExistence type="predicted"/>
<evidence type="ECO:0000256" key="3">
    <source>
        <dbReference type="ARBA" id="ARBA00023242"/>
    </source>
</evidence>
<feature type="domain" description="SANT" evidence="5">
    <location>
        <begin position="210"/>
        <end position="266"/>
    </location>
</feature>
<keyword evidence="2" id="KW-0804">Transcription</keyword>
<dbReference type="GO" id="GO:0003677">
    <property type="term" value="F:DNA binding"/>
    <property type="evidence" value="ECO:0007669"/>
    <property type="project" value="InterPro"/>
</dbReference>
<name>A0A7S2ZBV6_9RHOD</name>
<feature type="region of interest" description="Disordered" evidence="4">
    <location>
        <begin position="341"/>
        <end position="360"/>
    </location>
</feature>
<dbReference type="PROSITE" id="PS51294">
    <property type="entry name" value="HTH_MYB"/>
    <property type="match status" value="1"/>
</dbReference>
<dbReference type="InterPro" id="IPR001005">
    <property type="entry name" value="SANT/Myb"/>
</dbReference>
<evidence type="ECO:0000313" key="7">
    <source>
        <dbReference type="EMBL" id="CAE0034199.1"/>
    </source>
</evidence>
<dbReference type="InterPro" id="IPR006447">
    <property type="entry name" value="Myb_dom_plants"/>
</dbReference>
<reference evidence="7" key="1">
    <citation type="submission" date="2021-01" db="EMBL/GenBank/DDBJ databases">
        <authorList>
            <person name="Corre E."/>
            <person name="Pelletier E."/>
            <person name="Niang G."/>
            <person name="Scheremetjew M."/>
            <person name="Finn R."/>
            <person name="Kale V."/>
            <person name="Holt S."/>
            <person name="Cochrane G."/>
            <person name="Meng A."/>
            <person name="Brown T."/>
            <person name="Cohen L."/>
        </authorList>
    </citation>
    <scope>NUCLEOTIDE SEQUENCE</scope>
    <source>
        <strain evidence="7">CCMP 769</strain>
    </source>
</reference>
<dbReference type="PANTHER" id="PTHR44042:SF67">
    <property type="entry name" value="MYB-LIKE PROTEIN I"/>
    <property type="match status" value="1"/>
</dbReference>
<dbReference type="NCBIfam" id="TIGR01557">
    <property type="entry name" value="myb_SHAQKYF"/>
    <property type="match status" value="1"/>
</dbReference>
<feature type="region of interest" description="Disordered" evidence="4">
    <location>
        <begin position="266"/>
        <end position="334"/>
    </location>
</feature>
<dbReference type="PANTHER" id="PTHR44042">
    <property type="entry name" value="DUPLICATED HOMEODOMAIN-LIKE SUPERFAMILY PROTEIN-RELATED"/>
    <property type="match status" value="1"/>
</dbReference>
<feature type="compositionally biased region" description="Basic and acidic residues" evidence="4">
    <location>
        <begin position="193"/>
        <end position="209"/>
    </location>
</feature>
<keyword evidence="1" id="KW-0805">Transcription regulation</keyword>
<dbReference type="InterPro" id="IPR017930">
    <property type="entry name" value="Myb_dom"/>
</dbReference>
<dbReference type="InterPro" id="IPR017884">
    <property type="entry name" value="SANT_dom"/>
</dbReference>
<dbReference type="PROSITE" id="PS51293">
    <property type="entry name" value="SANT"/>
    <property type="match status" value="1"/>
</dbReference>
<feature type="region of interest" description="Disordered" evidence="4">
    <location>
        <begin position="366"/>
        <end position="521"/>
    </location>
</feature>
<dbReference type="SMART" id="SM00717">
    <property type="entry name" value="SANT"/>
    <property type="match status" value="1"/>
</dbReference>
<dbReference type="AlphaFoldDB" id="A0A7S2ZBV6"/>
<keyword evidence="3" id="KW-0539">Nucleus</keyword>
<feature type="compositionally biased region" description="Basic and acidic residues" evidence="4">
    <location>
        <begin position="283"/>
        <end position="295"/>
    </location>
</feature>
<feature type="domain" description="HTH myb-type" evidence="6">
    <location>
        <begin position="215"/>
        <end position="262"/>
    </location>
</feature>
<feature type="region of interest" description="Disordered" evidence="4">
    <location>
        <begin position="192"/>
        <end position="217"/>
    </location>
</feature>
<dbReference type="CDD" id="cd00167">
    <property type="entry name" value="SANT"/>
    <property type="match status" value="1"/>
</dbReference>
<protein>
    <recommendedName>
        <fullName evidence="8">HTH myb-type domain-containing protein</fullName>
    </recommendedName>
</protein>
<evidence type="ECO:0000259" key="6">
    <source>
        <dbReference type="PROSITE" id="PS51294"/>
    </source>
</evidence>
<dbReference type="InterPro" id="IPR009057">
    <property type="entry name" value="Homeodomain-like_sf"/>
</dbReference>
<organism evidence="7">
    <name type="scientific">Rhodosorus marinus</name>
    <dbReference type="NCBI Taxonomy" id="101924"/>
    <lineage>
        <taxon>Eukaryota</taxon>
        <taxon>Rhodophyta</taxon>
        <taxon>Stylonematophyceae</taxon>
        <taxon>Stylonematales</taxon>
        <taxon>Stylonemataceae</taxon>
        <taxon>Rhodosorus</taxon>
    </lineage>
</organism>
<dbReference type="Pfam" id="PF00249">
    <property type="entry name" value="Myb_DNA-binding"/>
    <property type="match status" value="1"/>
</dbReference>
<accession>A0A7S2ZBV6</accession>
<dbReference type="EMBL" id="HBHW01002837">
    <property type="protein sequence ID" value="CAE0034199.1"/>
    <property type="molecule type" value="Transcribed_RNA"/>
</dbReference>